<reference evidence="3 4" key="1">
    <citation type="submission" date="2018-06" db="EMBL/GenBank/DDBJ databases">
        <authorList>
            <consortium name="Pathogen Informatics"/>
            <person name="Doyle S."/>
        </authorList>
    </citation>
    <scope>NUCLEOTIDE SEQUENCE [LARGE SCALE GENOMIC DNA]</scope>
    <source>
        <strain evidence="3 4">NCTC13102</strain>
    </source>
</reference>
<proteinExistence type="predicted"/>
<evidence type="ECO:0000259" key="2">
    <source>
        <dbReference type="Pfam" id="PF12849"/>
    </source>
</evidence>
<keyword evidence="1" id="KW-0732">Signal</keyword>
<dbReference type="PANTHER" id="PTHR30570">
    <property type="entry name" value="PERIPLASMIC PHOSPHATE BINDING COMPONENT OF PHOSPHATE ABC TRANSPORTER"/>
    <property type="match status" value="1"/>
</dbReference>
<dbReference type="InterPro" id="IPR050811">
    <property type="entry name" value="Phosphate_ABC_transporter"/>
</dbReference>
<dbReference type="EMBL" id="UAWL01000006">
    <property type="protein sequence ID" value="SQB98643.1"/>
    <property type="molecule type" value="Genomic_DNA"/>
</dbReference>
<evidence type="ECO:0000313" key="4">
    <source>
        <dbReference type="Proteomes" id="UP000250166"/>
    </source>
</evidence>
<feature type="domain" description="PBP" evidence="2">
    <location>
        <begin position="33"/>
        <end position="153"/>
    </location>
</feature>
<dbReference type="Pfam" id="PF12849">
    <property type="entry name" value="PBP_like_2"/>
    <property type="match status" value="2"/>
</dbReference>
<evidence type="ECO:0000313" key="3">
    <source>
        <dbReference type="EMBL" id="SQB98643.1"/>
    </source>
</evidence>
<dbReference type="RefSeq" id="WP_023949424.1">
    <property type="nucleotide sequence ID" value="NZ_JAERIV010000004.1"/>
</dbReference>
<protein>
    <submittedName>
        <fullName evidence="3">Phosphate ABC transporter</fullName>
    </submittedName>
</protein>
<dbReference type="SUPFAM" id="SSF53850">
    <property type="entry name" value="Periplasmic binding protein-like II"/>
    <property type="match status" value="2"/>
</dbReference>
<dbReference type="Gene3D" id="3.40.190.10">
    <property type="entry name" value="Periplasmic binding protein-like II"/>
    <property type="match status" value="2"/>
</dbReference>
<dbReference type="InterPro" id="IPR024370">
    <property type="entry name" value="PBP_domain"/>
</dbReference>
<sequence>MKIQTTKLETPKFQTKILGAILVAGILTSTVWAAKIHPISREEGSGTRGAFVELFGLLQKVGEKKIDTTTPRAEITNSTAVMLTTIANDKNSIGYVSLGSLNASIKPLKIDGVEPSVANVKDKKYTISRSFNIVTKKHNELASDFIGFIHSEEASSIITKAGYIPVESKSYTPKNPSGKITIAGSSSITPLVEKLKEAYVAQNPKAVIEIQQSDSTTGINATNQGIADIGMVSRELKQGELDLGLEVNVIAIDGLAVIINPSNSLETLSKEQVKEIFNGKITDWDQIK</sequence>
<dbReference type="PANTHER" id="PTHR30570:SF1">
    <property type="entry name" value="PHOSPHATE-BINDING PROTEIN PSTS"/>
    <property type="match status" value="1"/>
</dbReference>
<dbReference type="AlphaFoldDB" id="A0A2X3BDE8"/>
<name>A0A2X3BDE8_9HELI</name>
<organism evidence="3 4">
    <name type="scientific">Helicobacter fennelliae</name>
    <dbReference type="NCBI Taxonomy" id="215"/>
    <lineage>
        <taxon>Bacteria</taxon>
        <taxon>Pseudomonadati</taxon>
        <taxon>Campylobacterota</taxon>
        <taxon>Epsilonproteobacteria</taxon>
        <taxon>Campylobacterales</taxon>
        <taxon>Helicobacteraceae</taxon>
        <taxon>Helicobacter</taxon>
    </lineage>
</organism>
<gene>
    <name evidence="3" type="primary">pstS</name>
    <name evidence="3" type="ORF">NCTC13102_01108</name>
</gene>
<dbReference type="Proteomes" id="UP000250166">
    <property type="component" value="Unassembled WGS sequence"/>
</dbReference>
<evidence type="ECO:0000256" key="1">
    <source>
        <dbReference type="ARBA" id="ARBA00022729"/>
    </source>
</evidence>
<accession>A0A2X3BDE8</accession>
<feature type="domain" description="PBP" evidence="2">
    <location>
        <begin position="175"/>
        <end position="286"/>
    </location>
</feature>